<dbReference type="Proteomes" id="UP001257739">
    <property type="component" value="Unassembled WGS sequence"/>
</dbReference>
<reference evidence="1 2" key="1">
    <citation type="submission" date="2023-07" db="EMBL/GenBank/DDBJ databases">
        <title>Sorghum-associated microbial communities from plants grown in Nebraska, USA.</title>
        <authorList>
            <person name="Schachtman D."/>
        </authorList>
    </citation>
    <scope>NUCLEOTIDE SEQUENCE [LARGE SCALE GENOMIC DNA]</scope>
    <source>
        <strain evidence="1 2">BE248</strain>
    </source>
</reference>
<organism evidence="1 2">
    <name type="scientific">Aeromicrobium panaciterrae</name>
    <dbReference type="NCBI Taxonomy" id="363861"/>
    <lineage>
        <taxon>Bacteria</taxon>
        <taxon>Bacillati</taxon>
        <taxon>Actinomycetota</taxon>
        <taxon>Actinomycetes</taxon>
        <taxon>Propionibacteriales</taxon>
        <taxon>Nocardioidaceae</taxon>
        <taxon>Aeromicrobium</taxon>
    </lineage>
</organism>
<sequence>MNPRQVRIVAFALVAVLVLVTAATLVEGMLS</sequence>
<dbReference type="EMBL" id="JAVDWH010000001">
    <property type="protein sequence ID" value="MDR7086731.1"/>
    <property type="molecule type" value="Genomic_DNA"/>
</dbReference>
<accession>A0ABU1UNI1</accession>
<gene>
    <name evidence="1" type="ORF">J2X11_001570</name>
</gene>
<evidence type="ECO:0000313" key="1">
    <source>
        <dbReference type="EMBL" id="MDR7086731.1"/>
    </source>
</evidence>
<evidence type="ECO:0000313" key="2">
    <source>
        <dbReference type="Proteomes" id="UP001257739"/>
    </source>
</evidence>
<protein>
    <submittedName>
        <fullName evidence="1">Uncharacterized protein</fullName>
    </submittedName>
</protein>
<proteinExistence type="predicted"/>
<comment type="caution">
    <text evidence="1">The sequence shown here is derived from an EMBL/GenBank/DDBJ whole genome shotgun (WGS) entry which is preliminary data.</text>
</comment>
<keyword evidence="2" id="KW-1185">Reference proteome</keyword>
<name>A0ABU1UNI1_9ACTN</name>